<feature type="domain" description="Glutamine amidotransferase" evidence="1">
    <location>
        <begin position="78"/>
        <end position="179"/>
    </location>
</feature>
<dbReference type="InterPro" id="IPR029062">
    <property type="entry name" value="Class_I_gatase-like"/>
</dbReference>
<accession>A0A6J6NH89</accession>
<evidence type="ECO:0000259" key="1">
    <source>
        <dbReference type="Pfam" id="PF00117"/>
    </source>
</evidence>
<dbReference type="CDD" id="cd01741">
    <property type="entry name" value="GATase1_1"/>
    <property type="match status" value="1"/>
</dbReference>
<evidence type="ECO:0000313" key="2">
    <source>
        <dbReference type="EMBL" id="CAB4683975.1"/>
    </source>
</evidence>
<organism evidence="2">
    <name type="scientific">freshwater metagenome</name>
    <dbReference type="NCBI Taxonomy" id="449393"/>
    <lineage>
        <taxon>unclassified sequences</taxon>
        <taxon>metagenomes</taxon>
        <taxon>ecological metagenomes</taxon>
    </lineage>
</organism>
<dbReference type="AlphaFoldDB" id="A0A6J6NH89"/>
<dbReference type="SUPFAM" id="SSF52317">
    <property type="entry name" value="Class I glutamine amidotransferase-like"/>
    <property type="match status" value="1"/>
</dbReference>
<dbReference type="InterPro" id="IPR044992">
    <property type="entry name" value="ChyE-like"/>
</dbReference>
<reference evidence="2" key="1">
    <citation type="submission" date="2020-05" db="EMBL/GenBank/DDBJ databases">
        <authorList>
            <person name="Chiriac C."/>
            <person name="Salcher M."/>
            <person name="Ghai R."/>
            <person name="Kavagutti S V."/>
        </authorList>
    </citation>
    <scope>NUCLEOTIDE SEQUENCE</scope>
</reference>
<dbReference type="EMBL" id="CAEZXL010000053">
    <property type="protein sequence ID" value="CAB4683975.1"/>
    <property type="molecule type" value="Genomic_DNA"/>
</dbReference>
<dbReference type="Pfam" id="PF00117">
    <property type="entry name" value="GATase"/>
    <property type="match status" value="1"/>
</dbReference>
<dbReference type="PANTHER" id="PTHR42695:SF5">
    <property type="entry name" value="GLUTAMINE AMIDOTRANSFERASE YLR126C-RELATED"/>
    <property type="match status" value="1"/>
</dbReference>
<dbReference type="GO" id="GO:0005829">
    <property type="term" value="C:cytosol"/>
    <property type="evidence" value="ECO:0007669"/>
    <property type="project" value="TreeGrafter"/>
</dbReference>
<protein>
    <submittedName>
        <fullName evidence="2">Unannotated protein</fullName>
    </submittedName>
</protein>
<dbReference type="PANTHER" id="PTHR42695">
    <property type="entry name" value="GLUTAMINE AMIDOTRANSFERASE YLR126C-RELATED"/>
    <property type="match status" value="1"/>
</dbReference>
<proteinExistence type="predicted"/>
<name>A0A6J6NH89_9ZZZZ</name>
<dbReference type="Gene3D" id="3.40.50.880">
    <property type="match status" value="1"/>
</dbReference>
<gene>
    <name evidence="2" type="ORF">UFOPK2373_00426</name>
</gene>
<dbReference type="PROSITE" id="PS51273">
    <property type="entry name" value="GATASE_TYPE_1"/>
    <property type="match status" value="1"/>
</dbReference>
<dbReference type="InterPro" id="IPR017926">
    <property type="entry name" value="GATASE"/>
</dbReference>
<sequence>MKALFIQHDHVSPTGWVGEALKRHGFEMTEVLVVPESSFESPNIPFEFPDFNDYDLLIPLGAPWGAWDDACIGNWLQPELDWVKRAVAADKPILGICFGGQLLARALGGSVAPGPKGEIGWTNIWSDRKDLVSNGPWFQFHYDRWQLPQGAVEIARNPIASQAFIYGKSLAVQFHPELNAAVLKGWLDWGGLRSVGEDGQDAQIMMDQTIAEDEASKQRTFALVDAYLKDIAKLI</sequence>